<gene>
    <name evidence="1" type="ORF">GCM10011410_01460</name>
</gene>
<evidence type="ECO:0000313" key="1">
    <source>
        <dbReference type="EMBL" id="GGC52840.1"/>
    </source>
</evidence>
<reference evidence="1" key="1">
    <citation type="journal article" date="2014" name="Int. J. Syst. Evol. Microbiol.">
        <title>Complete genome sequence of Corynebacterium casei LMG S-19264T (=DSM 44701T), isolated from a smear-ripened cheese.</title>
        <authorList>
            <consortium name="US DOE Joint Genome Institute (JGI-PGF)"/>
            <person name="Walter F."/>
            <person name="Albersmeier A."/>
            <person name="Kalinowski J."/>
            <person name="Ruckert C."/>
        </authorList>
    </citation>
    <scope>NUCLEOTIDE SEQUENCE</scope>
    <source>
        <strain evidence="1">CGMCC 1.15478</strain>
    </source>
</reference>
<comment type="caution">
    <text evidence="1">The sequence shown here is derived from an EMBL/GenBank/DDBJ whole genome shotgun (WGS) entry which is preliminary data.</text>
</comment>
<accession>A0A916TZ34</accession>
<dbReference type="AlphaFoldDB" id="A0A916TZ34"/>
<proteinExistence type="predicted"/>
<dbReference type="EMBL" id="BMJH01000001">
    <property type="protein sequence ID" value="GGC52840.1"/>
    <property type="molecule type" value="Genomic_DNA"/>
</dbReference>
<name>A0A916TZ34_9ACTN</name>
<organism evidence="1 2">
    <name type="scientific">Hoyosella rhizosphaerae</name>
    <dbReference type="NCBI Taxonomy" id="1755582"/>
    <lineage>
        <taxon>Bacteria</taxon>
        <taxon>Bacillati</taxon>
        <taxon>Actinomycetota</taxon>
        <taxon>Actinomycetes</taxon>
        <taxon>Mycobacteriales</taxon>
        <taxon>Hoyosellaceae</taxon>
        <taxon>Hoyosella</taxon>
    </lineage>
</organism>
<reference evidence="1" key="2">
    <citation type="submission" date="2020-09" db="EMBL/GenBank/DDBJ databases">
        <authorList>
            <person name="Sun Q."/>
            <person name="Zhou Y."/>
        </authorList>
    </citation>
    <scope>NUCLEOTIDE SEQUENCE</scope>
    <source>
        <strain evidence="1">CGMCC 1.15478</strain>
    </source>
</reference>
<sequence length="49" mass="4911">MPEHCAAADCSHGTYSDGALADAGLARATVTPNAAAVVLSTDVIFFMAV</sequence>
<evidence type="ECO:0000313" key="2">
    <source>
        <dbReference type="Proteomes" id="UP000641514"/>
    </source>
</evidence>
<protein>
    <submittedName>
        <fullName evidence="1">Uncharacterized protein</fullName>
    </submittedName>
</protein>
<dbReference type="Proteomes" id="UP000641514">
    <property type="component" value="Unassembled WGS sequence"/>
</dbReference>
<keyword evidence="2" id="KW-1185">Reference proteome</keyword>